<dbReference type="EMBL" id="CP047491">
    <property type="protein sequence ID" value="QHQ40462.1"/>
    <property type="molecule type" value="Genomic_DNA"/>
</dbReference>
<evidence type="ECO:0000256" key="1">
    <source>
        <dbReference type="SAM" id="SignalP"/>
    </source>
</evidence>
<dbReference type="Proteomes" id="UP000464675">
    <property type="component" value="Chromosome"/>
</dbReference>
<reference evidence="2 5" key="2">
    <citation type="submission" date="2020-08" db="EMBL/GenBank/DDBJ databases">
        <title>Genomic Encyclopedia of Type Strains, Phase IV (KMG-IV): sequencing the most valuable type-strain genomes for metagenomic binning, comparative biology and taxonomic classification.</title>
        <authorList>
            <person name="Goeker M."/>
        </authorList>
    </citation>
    <scope>NUCLEOTIDE SEQUENCE [LARGE SCALE GENOMIC DNA]</scope>
    <source>
        <strain evidence="2 5">DSM 11525</strain>
    </source>
</reference>
<feature type="chain" id="PRO_5044645766" evidence="1">
    <location>
        <begin position="20"/>
        <end position="125"/>
    </location>
</feature>
<accession>A0A6P1TI07</accession>
<evidence type="ECO:0000313" key="4">
    <source>
        <dbReference type="Proteomes" id="UP000464675"/>
    </source>
</evidence>
<keyword evidence="1" id="KW-0732">Signal</keyword>
<dbReference type="OrthoDB" id="7292394at2"/>
<feature type="signal peptide" evidence="1">
    <location>
        <begin position="1"/>
        <end position="19"/>
    </location>
</feature>
<dbReference type="AlphaFoldDB" id="A0A6P1TI07"/>
<protein>
    <submittedName>
        <fullName evidence="2">Uncharacterized protein</fullName>
    </submittedName>
</protein>
<sequence length="125" mass="14342">MKKYILSIFVLVTSSLANASLPPPCGWEIMNIHEKNPGLEGFAIQQCPDWDKDEKIYKGGHPYIVFFKFKNGMDHIVFYSASGQVMGGEWEKLPDSHWKKYKLRNVSDLYHECRGHHSLGAARKT</sequence>
<dbReference type="Proteomes" id="UP000563601">
    <property type="component" value="Unassembled WGS sequence"/>
</dbReference>
<dbReference type="EMBL" id="JACHHR010000005">
    <property type="protein sequence ID" value="MBB5213108.1"/>
    <property type="molecule type" value="Genomic_DNA"/>
</dbReference>
<organism evidence="2 5">
    <name type="scientific">Microbulbifer hydrolyticus</name>
    <dbReference type="NCBI Taxonomy" id="48074"/>
    <lineage>
        <taxon>Bacteria</taxon>
        <taxon>Pseudomonadati</taxon>
        <taxon>Pseudomonadota</taxon>
        <taxon>Gammaproteobacteria</taxon>
        <taxon>Cellvibrionales</taxon>
        <taxon>Microbulbiferaceae</taxon>
        <taxon>Microbulbifer</taxon>
    </lineage>
</organism>
<proteinExistence type="predicted"/>
<keyword evidence="4" id="KW-1185">Reference proteome</keyword>
<gene>
    <name evidence="3" type="ORF">GTQ55_16755</name>
    <name evidence="2" type="ORF">HNQ53_003354</name>
</gene>
<evidence type="ECO:0000313" key="2">
    <source>
        <dbReference type="EMBL" id="MBB5213108.1"/>
    </source>
</evidence>
<dbReference type="RefSeq" id="WP_161859757.1">
    <property type="nucleotide sequence ID" value="NZ_CP047491.1"/>
</dbReference>
<name>A0A6P1TI07_9GAMM</name>
<evidence type="ECO:0000313" key="5">
    <source>
        <dbReference type="Proteomes" id="UP000563601"/>
    </source>
</evidence>
<reference evidence="3 4" key="1">
    <citation type="submission" date="2020-01" db="EMBL/GenBank/DDBJ databases">
        <title>The possibility of degradation of plastic by Microbulbifer hydrolyticus IRE-31.</title>
        <authorList>
            <person name="Liu L."/>
        </authorList>
    </citation>
    <scope>NUCLEOTIDE SEQUENCE [LARGE SCALE GENOMIC DNA]</scope>
    <source>
        <strain evidence="3 4">IRE-31</strain>
    </source>
</reference>
<evidence type="ECO:0000313" key="3">
    <source>
        <dbReference type="EMBL" id="QHQ40462.1"/>
    </source>
</evidence>